<name>A0A5J4TBT1_9EUKA</name>
<evidence type="ECO:0000313" key="2">
    <source>
        <dbReference type="EMBL" id="KAA6354915.1"/>
    </source>
</evidence>
<evidence type="ECO:0000256" key="1">
    <source>
        <dbReference type="SAM" id="MobiDB-lite"/>
    </source>
</evidence>
<feature type="compositionally biased region" description="Basic and acidic residues" evidence="1">
    <location>
        <begin position="87"/>
        <end position="103"/>
    </location>
</feature>
<feature type="region of interest" description="Disordered" evidence="1">
    <location>
        <begin position="73"/>
        <end position="103"/>
    </location>
</feature>
<proteinExistence type="predicted"/>
<dbReference type="AlphaFoldDB" id="A0A5J4TBT1"/>
<dbReference type="Proteomes" id="UP000324800">
    <property type="component" value="Unassembled WGS sequence"/>
</dbReference>
<evidence type="ECO:0000313" key="3">
    <source>
        <dbReference type="Proteomes" id="UP000324800"/>
    </source>
</evidence>
<accession>A0A5J4TBT1</accession>
<dbReference type="EMBL" id="SNRW01035486">
    <property type="protein sequence ID" value="KAA6354915.1"/>
    <property type="molecule type" value="Genomic_DNA"/>
</dbReference>
<comment type="caution">
    <text evidence="2">The sequence shown here is derived from an EMBL/GenBank/DDBJ whole genome shotgun (WGS) entry which is preliminary data.</text>
</comment>
<reference evidence="2 3" key="1">
    <citation type="submission" date="2019-03" db="EMBL/GenBank/DDBJ databases">
        <title>Single cell metagenomics reveals metabolic interactions within the superorganism composed of flagellate Streblomastix strix and complex community of Bacteroidetes bacteria on its surface.</title>
        <authorList>
            <person name="Treitli S.C."/>
            <person name="Kolisko M."/>
            <person name="Husnik F."/>
            <person name="Keeling P."/>
            <person name="Hampl V."/>
        </authorList>
    </citation>
    <scope>NUCLEOTIDE SEQUENCE [LARGE SCALE GENOMIC DNA]</scope>
    <source>
        <strain evidence="2">ST1C</strain>
    </source>
</reference>
<protein>
    <submittedName>
        <fullName evidence="2">Uncharacterized protein</fullName>
    </submittedName>
</protein>
<gene>
    <name evidence="2" type="ORF">EZS28_049558</name>
</gene>
<organism evidence="2 3">
    <name type="scientific">Streblomastix strix</name>
    <dbReference type="NCBI Taxonomy" id="222440"/>
    <lineage>
        <taxon>Eukaryota</taxon>
        <taxon>Metamonada</taxon>
        <taxon>Preaxostyla</taxon>
        <taxon>Oxymonadida</taxon>
        <taxon>Streblomastigidae</taxon>
        <taxon>Streblomastix</taxon>
    </lineage>
</organism>
<sequence length="103" mass="11988">MRIQTEAIGVGGGSEEQNFEVIEAGFVFIYSIFNINREKDDEKYHGQPQLLKTIYEQLEDEGGLEEIEANLFHKKQQDQDDVQQEANETKKKINNIRKDKSNR</sequence>